<name>A0A0D0AZH8_9AGAM</name>
<gene>
    <name evidence="3" type="ORF">CY34DRAFT_804093</name>
</gene>
<dbReference type="Proteomes" id="UP000054485">
    <property type="component" value="Unassembled WGS sequence"/>
</dbReference>
<organism evidence="3 4">
    <name type="scientific">Suillus luteus UH-Slu-Lm8-n1</name>
    <dbReference type="NCBI Taxonomy" id="930992"/>
    <lineage>
        <taxon>Eukaryota</taxon>
        <taxon>Fungi</taxon>
        <taxon>Dikarya</taxon>
        <taxon>Basidiomycota</taxon>
        <taxon>Agaricomycotina</taxon>
        <taxon>Agaricomycetes</taxon>
        <taxon>Agaricomycetidae</taxon>
        <taxon>Boletales</taxon>
        <taxon>Suillineae</taxon>
        <taxon>Suillaceae</taxon>
        <taxon>Suillus</taxon>
    </lineage>
</organism>
<evidence type="ECO:0000259" key="2">
    <source>
        <dbReference type="Pfam" id="PF20151"/>
    </source>
</evidence>
<feature type="transmembrane region" description="Helical" evidence="1">
    <location>
        <begin position="20"/>
        <end position="44"/>
    </location>
</feature>
<dbReference type="HOGENOM" id="CLU_035509_11_2_1"/>
<reference evidence="3 4" key="1">
    <citation type="submission" date="2014-04" db="EMBL/GenBank/DDBJ databases">
        <authorList>
            <consortium name="DOE Joint Genome Institute"/>
            <person name="Kuo A."/>
            <person name="Ruytinx J."/>
            <person name="Rineau F."/>
            <person name="Colpaert J."/>
            <person name="Kohler A."/>
            <person name="Nagy L.G."/>
            <person name="Floudas D."/>
            <person name="Copeland A."/>
            <person name="Barry K.W."/>
            <person name="Cichocki N."/>
            <person name="Veneault-Fourrey C."/>
            <person name="LaButti K."/>
            <person name="Lindquist E.A."/>
            <person name="Lipzen A."/>
            <person name="Lundell T."/>
            <person name="Morin E."/>
            <person name="Murat C."/>
            <person name="Sun H."/>
            <person name="Tunlid A."/>
            <person name="Henrissat B."/>
            <person name="Grigoriev I.V."/>
            <person name="Hibbett D.S."/>
            <person name="Martin F."/>
            <person name="Nordberg H.P."/>
            <person name="Cantor M.N."/>
            <person name="Hua S.X."/>
        </authorList>
    </citation>
    <scope>NUCLEOTIDE SEQUENCE [LARGE SCALE GENOMIC DNA]</scope>
    <source>
        <strain evidence="3 4">UH-Slu-Lm8-n1</strain>
    </source>
</reference>
<evidence type="ECO:0000313" key="4">
    <source>
        <dbReference type="Proteomes" id="UP000054485"/>
    </source>
</evidence>
<evidence type="ECO:0000256" key="1">
    <source>
        <dbReference type="SAM" id="Phobius"/>
    </source>
</evidence>
<feature type="transmembrane region" description="Helical" evidence="1">
    <location>
        <begin position="211"/>
        <end position="231"/>
    </location>
</feature>
<keyword evidence="4" id="KW-1185">Reference proteome</keyword>
<dbReference type="STRING" id="930992.A0A0D0AZH8"/>
<keyword evidence="1" id="KW-1133">Transmembrane helix</keyword>
<feature type="transmembrane region" description="Helical" evidence="1">
    <location>
        <begin position="121"/>
        <end position="145"/>
    </location>
</feature>
<accession>A0A0D0AZH8</accession>
<feature type="transmembrane region" description="Helical" evidence="1">
    <location>
        <begin position="88"/>
        <end position="109"/>
    </location>
</feature>
<sequence>MQAEYSTNNVAETRSLQVYTYLYTSMATFWIYDYACSLHLEWTFLLRSRWSKVKGLYIIARYVPFLLLSGHLYMNFIPNENSDKCQLLNNICSCFSLISVFCSECFFVLRTYALWNNNKIVLVTIIATFIAVVVSSITFAFATTATAPWTTSAIPGITGCFQSSAVIQLFIPFLLLIGLEFGLMSLTLIRAIQSWRSTNSHIYAVLVKHNIFYYACGLFFSAVNVLTLLLFQYGYQAMFQDFQFIVLAILVTRMHLHLWHTDQLAHGSSALVFIPLSDISSAGSRA</sequence>
<dbReference type="InterPro" id="IPR045340">
    <property type="entry name" value="DUF6533"/>
</dbReference>
<reference evidence="4" key="2">
    <citation type="submission" date="2015-01" db="EMBL/GenBank/DDBJ databases">
        <title>Evolutionary Origins and Diversification of the Mycorrhizal Mutualists.</title>
        <authorList>
            <consortium name="DOE Joint Genome Institute"/>
            <consortium name="Mycorrhizal Genomics Consortium"/>
            <person name="Kohler A."/>
            <person name="Kuo A."/>
            <person name="Nagy L.G."/>
            <person name="Floudas D."/>
            <person name="Copeland A."/>
            <person name="Barry K.W."/>
            <person name="Cichocki N."/>
            <person name="Veneault-Fourrey C."/>
            <person name="LaButti K."/>
            <person name="Lindquist E.A."/>
            <person name="Lipzen A."/>
            <person name="Lundell T."/>
            <person name="Morin E."/>
            <person name="Murat C."/>
            <person name="Riley R."/>
            <person name="Ohm R."/>
            <person name="Sun H."/>
            <person name="Tunlid A."/>
            <person name="Henrissat B."/>
            <person name="Grigoriev I.V."/>
            <person name="Hibbett D.S."/>
            <person name="Martin F."/>
        </authorList>
    </citation>
    <scope>NUCLEOTIDE SEQUENCE [LARGE SCALE GENOMIC DNA]</scope>
    <source>
        <strain evidence="4">UH-Slu-Lm8-n1</strain>
    </source>
</reference>
<keyword evidence="1" id="KW-0472">Membrane</keyword>
<keyword evidence="1" id="KW-0812">Transmembrane</keyword>
<dbReference type="Pfam" id="PF20151">
    <property type="entry name" value="DUF6533"/>
    <property type="match status" value="1"/>
</dbReference>
<dbReference type="AlphaFoldDB" id="A0A0D0AZH8"/>
<proteinExistence type="predicted"/>
<feature type="transmembrane region" description="Helical" evidence="1">
    <location>
        <begin position="165"/>
        <end position="190"/>
    </location>
</feature>
<feature type="transmembrane region" description="Helical" evidence="1">
    <location>
        <begin position="56"/>
        <end position="76"/>
    </location>
</feature>
<dbReference type="InParanoid" id="A0A0D0AZH8"/>
<dbReference type="OrthoDB" id="2647024at2759"/>
<protein>
    <submittedName>
        <fullName evidence="3">Unplaced genomic scaffold CY34scaffold_88, whole genome shotgun sequence</fullName>
    </submittedName>
</protein>
<dbReference type="EMBL" id="KN835219">
    <property type="protein sequence ID" value="KIK43169.1"/>
    <property type="molecule type" value="Genomic_DNA"/>
</dbReference>
<evidence type="ECO:0000313" key="3">
    <source>
        <dbReference type="EMBL" id="KIK43169.1"/>
    </source>
</evidence>
<feature type="domain" description="DUF6533" evidence="2">
    <location>
        <begin position="21"/>
        <end position="66"/>
    </location>
</feature>